<dbReference type="InterPro" id="IPR025836">
    <property type="entry name" value="Zn_knuckle_CX2CX4HX4C"/>
</dbReference>
<feature type="domain" description="Zinc knuckle CX2CX4HX4C" evidence="1">
    <location>
        <begin position="47"/>
        <end position="73"/>
    </location>
</feature>
<evidence type="ECO:0000313" key="2">
    <source>
        <dbReference type="EMBL" id="MED6171817.1"/>
    </source>
</evidence>
<name>A0ABU6VEB0_9FABA</name>
<dbReference type="EMBL" id="JASCZI010151298">
    <property type="protein sequence ID" value="MED6171817.1"/>
    <property type="molecule type" value="Genomic_DNA"/>
</dbReference>
<sequence length="105" mass="11893">MTLEDNLISSFSLDKEARILKARVEIKGDKRIKDTLKLAASNQPILEVGVRYERLGVFCTYCSHLGHESRNCQMLIEDAAQDNLKEDMLGEWIKADQVGKQLLGK</sequence>
<gene>
    <name evidence="2" type="ORF">PIB30_044300</name>
</gene>
<keyword evidence="3" id="KW-1185">Reference proteome</keyword>
<accession>A0ABU6VEB0</accession>
<protein>
    <recommendedName>
        <fullName evidence="1">Zinc knuckle CX2CX4HX4C domain-containing protein</fullName>
    </recommendedName>
</protein>
<proteinExistence type="predicted"/>
<evidence type="ECO:0000259" key="1">
    <source>
        <dbReference type="Pfam" id="PF14392"/>
    </source>
</evidence>
<evidence type="ECO:0000313" key="3">
    <source>
        <dbReference type="Proteomes" id="UP001341840"/>
    </source>
</evidence>
<dbReference type="Pfam" id="PF14392">
    <property type="entry name" value="zf-CCHC_4"/>
    <property type="match status" value="1"/>
</dbReference>
<reference evidence="2 3" key="1">
    <citation type="journal article" date="2023" name="Plants (Basel)">
        <title>Bridging the Gap: Combining Genomics and Transcriptomics Approaches to Understand Stylosanthes scabra, an Orphan Legume from the Brazilian Caatinga.</title>
        <authorList>
            <person name="Ferreira-Neto J.R.C."/>
            <person name="da Silva M.D."/>
            <person name="Binneck E."/>
            <person name="de Melo N.F."/>
            <person name="da Silva R.H."/>
            <person name="de Melo A.L.T.M."/>
            <person name="Pandolfi V."/>
            <person name="Bustamante F.O."/>
            <person name="Brasileiro-Vidal A.C."/>
            <person name="Benko-Iseppon A.M."/>
        </authorList>
    </citation>
    <scope>NUCLEOTIDE SEQUENCE [LARGE SCALE GENOMIC DNA]</scope>
    <source>
        <tissue evidence="2">Leaves</tissue>
    </source>
</reference>
<comment type="caution">
    <text evidence="2">The sequence shown here is derived from an EMBL/GenBank/DDBJ whole genome shotgun (WGS) entry which is preliminary data.</text>
</comment>
<organism evidence="2 3">
    <name type="scientific">Stylosanthes scabra</name>
    <dbReference type="NCBI Taxonomy" id="79078"/>
    <lineage>
        <taxon>Eukaryota</taxon>
        <taxon>Viridiplantae</taxon>
        <taxon>Streptophyta</taxon>
        <taxon>Embryophyta</taxon>
        <taxon>Tracheophyta</taxon>
        <taxon>Spermatophyta</taxon>
        <taxon>Magnoliopsida</taxon>
        <taxon>eudicotyledons</taxon>
        <taxon>Gunneridae</taxon>
        <taxon>Pentapetalae</taxon>
        <taxon>rosids</taxon>
        <taxon>fabids</taxon>
        <taxon>Fabales</taxon>
        <taxon>Fabaceae</taxon>
        <taxon>Papilionoideae</taxon>
        <taxon>50 kb inversion clade</taxon>
        <taxon>dalbergioids sensu lato</taxon>
        <taxon>Dalbergieae</taxon>
        <taxon>Pterocarpus clade</taxon>
        <taxon>Stylosanthes</taxon>
    </lineage>
</organism>
<dbReference type="Proteomes" id="UP001341840">
    <property type="component" value="Unassembled WGS sequence"/>
</dbReference>